<proteinExistence type="predicted"/>
<name>A0A0U5B8N1_9BACL</name>
<evidence type="ECO:0000313" key="2">
    <source>
        <dbReference type="Proteomes" id="UP000217696"/>
    </source>
</evidence>
<sequence>MQMKNNEAVFQKATGYRTNPFWRRAVFVNRNAVRGVGEGQSKRVPVRAYPAEGERRTGLCPQSFGESTSEAFLTISQVNHNDFE</sequence>
<accession>A0A0U5B8N1</accession>
<dbReference type="AlphaFoldDB" id="A0A0U5B8N1"/>
<reference evidence="1 2" key="1">
    <citation type="submission" date="2015-12" db="EMBL/GenBank/DDBJ databases">
        <title>Genome sequence of Aneurinibacillus soli.</title>
        <authorList>
            <person name="Lee J.S."/>
            <person name="Lee K.C."/>
            <person name="Kim K.K."/>
            <person name="Lee B.W."/>
        </authorList>
    </citation>
    <scope>NUCLEOTIDE SEQUENCE [LARGE SCALE GENOMIC DNA]</scope>
    <source>
        <strain evidence="1 2">CB4</strain>
    </source>
</reference>
<keyword evidence="2" id="KW-1185">Reference proteome</keyword>
<dbReference type="EMBL" id="AP017312">
    <property type="protein sequence ID" value="BAU27926.1"/>
    <property type="molecule type" value="Genomic_DNA"/>
</dbReference>
<dbReference type="KEGG" id="asoc:CB4_02100"/>
<protein>
    <submittedName>
        <fullName evidence="1">Uncharacterized protein</fullName>
    </submittedName>
</protein>
<gene>
    <name evidence="1" type="ORF">CB4_02100</name>
</gene>
<dbReference type="Proteomes" id="UP000217696">
    <property type="component" value="Chromosome"/>
</dbReference>
<evidence type="ECO:0000313" key="1">
    <source>
        <dbReference type="EMBL" id="BAU27926.1"/>
    </source>
</evidence>
<organism evidence="1 2">
    <name type="scientific">Aneurinibacillus soli</name>
    <dbReference type="NCBI Taxonomy" id="1500254"/>
    <lineage>
        <taxon>Bacteria</taxon>
        <taxon>Bacillati</taxon>
        <taxon>Bacillota</taxon>
        <taxon>Bacilli</taxon>
        <taxon>Bacillales</taxon>
        <taxon>Paenibacillaceae</taxon>
        <taxon>Aneurinibacillus group</taxon>
        <taxon>Aneurinibacillus</taxon>
    </lineage>
</organism>